<name>A0AC34QI52_9BILA</name>
<reference evidence="2" key="1">
    <citation type="submission" date="2022-11" db="UniProtKB">
        <authorList>
            <consortium name="WormBaseParasite"/>
        </authorList>
    </citation>
    <scope>IDENTIFICATION</scope>
</reference>
<sequence length="144" mass="16319">MTRVYYKDAHGALILCDCTRRATLEGALRWKTDLDNKVCLANGRPVPAVLISNKCDLESHISDEDLAATVQKHKFKGYFKVSAKSDIQIEESIHFLTEQVIQTEDDGQYGAPIYLRDADTRRLSAAAMEPENSRKSEKKKFYCC</sequence>
<dbReference type="Proteomes" id="UP000887576">
    <property type="component" value="Unplaced"/>
</dbReference>
<organism evidence="1 2">
    <name type="scientific">Panagrolaimus sp. JU765</name>
    <dbReference type="NCBI Taxonomy" id="591449"/>
    <lineage>
        <taxon>Eukaryota</taxon>
        <taxon>Metazoa</taxon>
        <taxon>Ecdysozoa</taxon>
        <taxon>Nematoda</taxon>
        <taxon>Chromadorea</taxon>
        <taxon>Rhabditida</taxon>
        <taxon>Tylenchina</taxon>
        <taxon>Panagrolaimomorpha</taxon>
        <taxon>Panagrolaimoidea</taxon>
        <taxon>Panagrolaimidae</taxon>
        <taxon>Panagrolaimus</taxon>
    </lineage>
</organism>
<evidence type="ECO:0000313" key="2">
    <source>
        <dbReference type="WBParaSite" id="JU765_v2.g16597.t1"/>
    </source>
</evidence>
<proteinExistence type="predicted"/>
<evidence type="ECO:0000313" key="1">
    <source>
        <dbReference type="Proteomes" id="UP000887576"/>
    </source>
</evidence>
<accession>A0AC34QI52</accession>
<dbReference type="WBParaSite" id="JU765_v2.g16597.t1">
    <property type="protein sequence ID" value="JU765_v2.g16597.t1"/>
    <property type="gene ID" value="JU765_v2.g16597"/>
</dbReference>
<protein>
    <submittedName>
        <fullName evidence="2">Uncharacterized protein</fullName>
    </submittedName>
</protein>